<feature type="domain" description="C2H2-type" evidence="2">
    <location>
        <begin position="1239"/>
        <end position="1262"/>
    </location>
</feature>
<dbReference type="SMART" id="SM00320">
    <property type="entry name" value="WD40"/>
    <property type="match status" value="7"/>
</dbReference>
<protein>
    <submittedName>
        <fullName evidence="4 5">Zinc finger protein 106-like</fullName>
    </submittedName>
</protein>
<dbReference type="PANTHER" id="PTHR14435">
    <property type="entry name" value="ZINC FINGER PROTEIN 106"/>
    <property type="match status" value="1"/>
</dbReference>
<feature type="region of interest" description="Disordered" evidence="1">
    <location>
        <begin position="291"/>
        <end position="392"/>
    </location>
</feature>
<accession>A0A6P7HWH5</accession>
<dbReference type="GO" id="GO:0016020">
    <property type="term" value="C:membrane"/>
    <property type="evidence" value="ECO:0007669"/>
    <property type="project" value="TreeGrafter"/>
</dbReference>
<feature type="region of interest" description="Disordered" evidence="1">
    <location>
        <begin position="418"/>
        <end position="444"/>
    </location>
</feature>
<dbReference type="FunFam" id="2.130.10.10:FF:000114">
    <property type="entry name" value="zinc finger protein 106 isoform X1"/>
    <property type="match status" value="1"/>
</dbReference>
<feature type="compositionally biased region" description="Basic and acidic residues" evidence="1">
    <location>
        <begin position="338"/>
        <end position="353"/>
    </location>
</feature>
<dbReference type="PANTHER" id="PTHR14435:SF2">
    <property type="entry name" value="ZINC FINGER PROTEIN 106"/>
    <property type="match status" value="1"/>
</dbReference>
<feature type="region of interest" description="Disordered" evidence="1">
    <location>
        <begin position="544"/>
        <end position="643"/>
    </location>
</feature>
<feature type="compositionally biased region" description="Low complexity" evidence="1">
    <location>
        <begin position="900"/>
        <end position="918"/>
    </location>
</feature>
<gene>
    <name evidence="4 5" type="primary">LOC114428597</name>
</gene>
<feature type="compositionally biased region" description="Polar residues" evidence="1">
    <location>
        <begin position="841"/>
        <end position="859"/>
    </location>
</feature>
<evidence type="ECO:0000313" key="4">
    <source>
        <dbReference type="RefSeq" id="XP_028252963.1"/>
    </source>
</evidence>
<dbReference type="GeneID" id="114428597"/>
<evidence type="ECO:0000256" key="1">
    <source>
        <dbReference type="SAM" id="MobiDB-lite"/>
    </source>
</evidence>
<feature type="compositionally biased region" description="Polar residues" evidence="1">
    <location>
        <begin position="160"/>
        <end position="174"/>
    </location>
</feature>
<dbReference type="CDD" id="cd00200">
    <property type="entry name" value="WD40"/>
    <property type="match status" value="1"/>
</dbReference>
<sequence>MADFTTPLKKEEPTPKKKNPSPSFKKANPIYCIVCRRNYLKHEGHDHMHSMLHHRELDAVTDKKKLHMCQACKVCSMDLQQYAQHISTALHKANFKRMTSNNVKPLSVWKVLDKEIIQMIMKRNKTLKKEERKTKGKTKKKQKQMAGQKCAGFEAKGKNTEASSGQKRGTSNPIHGTHKESNNAVFKNIENKVSAPQRPPWPAHSYPQNPNWRGPHWSQWPGHHPPFPHQYNQPPVNRQYTDPYLTSSCRFTEQPPWPGVGQYHNYATDFSRDYPVSSFLPESRSICGQDQIVSQGSSQPHFSAQPTSTNPSVSTAPTRDADVSGMLKQIRRALGVREPCRADREARKQDSEAGSHVTARKQPGAEIKQPASTSASVTPVTSTQANSISYAKPKNMAFNKTQEQSENSSVTVNRLLGGKEKKSQPAPDSQTSLSQSTITTTFCEPTNGKGKVRIAHNSAKALQLKKSKLQPTLNKLHSLSGTRSKQNPSRMSDAGKMKKIKNTPRFATKMVNRVPDQEQSTQPVVDDLPLSEGFHWESFLDGPSGSRWALQPPPQHTADTRSVSLTQKPLEQPDTTQEGGSQTEARLPVKAEPNWDNESRDSSENNGASKRKNMRTDHSVLDEEQSAKKKKKSNNVSPTDQDPMDQLLVVSLREDQLSHSLVDIDKSLVQARNALQAAYTEVQRLLLLRQQFMTEVNTLRAKRIEILQGIQGGFSETLNVPEKVTTSSAVAAASSAFPTSSSQPSPATTTASSIAVPHPAPIARPNVSLKQEVCHQTSYSAAPAKKPQVQCSTSLNAHPELSAQLQEQEMREGLQDSMRTETLAKQAQPDENVKDAGGNPSKESATDNSAAEGVKNTSAVDDEGNESDVSVEMVSYSAQEIIDVDELDNEDSPATTEVPQNTETVESTSSSTQTCQQTDTERKFKPSATPSEDANTPAAPVEDEEPSLGAFLNHTGSVHGLQVHDGRLYTCSGDNTVRAYSLLTRECLTVFEGHTNKVNCLLVSSFSNMPARLYTGSSDQTIRCFSIKTNKCLEQISLPDRVLCLHIAWNILYAGLANGSVSSYDLKTLKQLDVFECHSPRGVSCLGTTQEGARRLLLVGSYDSTISVRDAKSGLLLRSLEGHTKTVLCMKVVNDLVFSGSSDTSVHAHNIHTGELVRIYKGHGHAVTSIVILGKVMVTACLDKLVRVYELQSHDRLQVYGGHSDMVMCMAVHKSVIYTGCYDGTVQAVKLNLMKNYRCWWQNCSLIFGVEDHLLQHLVNDHSNLNLHTMKCRWRGCDTFFTSQQSVRQDVPEHMQIHVQDDSKLQL</sequence>
<feature type="region of interest" description="Disordered" evidence="1">
    <location>
        <begin position="884"/>
        <end position="944"/>
    </location>
</feature>
<dbReference type="PROSITE" id="PS00028">
    <property type="entry name" value="ZINC_FINGER_C2H2_1"/>
    <property type="match status" value="1"/>
</dbReference>
<keyword evidence="3" id="KW-1185">Reference proteome</keyword>
<dbReference type="SUPFAM" id="SSF50978">
    <property type="entry name" value="WD40 repeat-like"/>
    <property type="match status" value="1"/>
</dbReference>
<feature type="region of interest" description="Disordered" evidence="1">
    <location>
        <begin position="1"/>
        <end position="23"/>
    </location>
</feature>
<dbReference type="RefSeq" id="XP_028252964.1">
    <property type="nucleotide sequence ID" value="XM_028397163.1"/>
</dbReference>
<dbReference type="InterPro" id="IPR042622">
    <property type="entry name" value="Znf106"/>
</dbReference>
<feature type="compositionally biased region" description="Low complexity" evidence="1">
    <location>
        <begin position="735"/>
        <end position="757"/>
    </location>
</feature>
<dbReference type="Gene3D" id="2.130.10.10">
    <property type="entry name" value="YVTN repeat-like/Quinoprotein amine dehydrogenase"/>
    <property type="match status" value="2"/>
</dbReference>
<feature type="region of interest" description="Disordered" evidence="1">
    <location>
        <begin position="823"/>
        <end position="870"/>
    </location>
</feature>
<feature type="compositionally biased region" description="Polar residues" evidence="1">
    <location>
        <begin position="560"/>
        <end position="584"/>
    </location>
</feature>
<evidence type="ECO:0000313" key="3">
    <source>
        <dbReference type="Proteomes" id="UP000515145"/>
    </source>
</evidence>
<feature type="compositionally biased region" description="Low complexity" evidence="1">
    <location>
        <begin position="370"/>
        <end position="383"/>
    </location>
</feature>
<dbReference type="CTD" id="100536805"/>
<dbReference type="GO" id="GO:0017124">
    <property type="term" value="F:SH3 domain binding"/>
    <property type="evidence" value="ECO:0007669"/>
    <property type="project" value="TreeGrafter"/>
</dbReference>
<evidence type="ECO:0000313" key="5">
    <source>
        <dbReference type="RefSeq" id="XP_028252964.1"/>
    </source>
</evidence>
<feature type="compositionally biased region" description="Polar residues" evidence="1">
    <location>
        <begin position="291"/>
        <end position="317"/>
    </location>
</feature>
<organism evidence="3 5">
    <name type="scientific">Parambassis ranga</name>
    <name type="common">Indian glassy fish</name>
    <dbReference type="NCBI Taxonomy" id="210632"/>
    <lineage>
        <taxon>Eukaryota</taxon>
        <taxon>Metazoa</taxon>
        <taxon>Chordata</taxon>
        <taxon>Craniata</taxon>
        <taxon>Vertebrata</taxon>
        <taxon>Euteleostomi</taxon>
        <taxon>Actinopterygii</taxon>
        <taxon>Neopterygii</taxon>
        <taxon>Teleostei</taxon>
        <taxon>Neoteleostei</taxon>
        <taxon>Acanthomorphata</taxon>
        <taxon>Ovalentaria</taxon>
        <taxon>Ambassidae</taxon>
        <taxon>Parambassis</taxon>
    </lineage>
</organism>
<dbReference type="InterPro" id="IPR001680">
    <property type="entry name" value="WD40_rpt"/>
</dbReference>
<evidence type="ECO:0000259" key="2">
    <source>
        <dbReference type="PROSITE" id="PS00028"/>
    </source>
</evidence>
<feature type="region of interest" description="Disordered" evidence="1">
    <location>
        <begin position="126"/>
        <end position="181"/>
    </location>
</feature>
<dbReference type="OrthoDB" id="10002522at2759"/>
<dbReference type="GO" id="GO:0003723">
    <property type="term" value="F:RNA binding"/>
    <property type="evidence" value="ECO:0007669"/>
    <property type="project" value="InterPro"/>
</dbReference>
<proteinExistence type="predicted"/>
<dbReference type="Gene3D" id="3.30.160.60">
    <property type="entry name" value="Classic Zinc Finger"/>
    <property type="match status" value="1"/>
</dbReference>
<dbReference type="Pfam" id="PF00400">
    <property type="entry name" value="WD40"/>
    <property type="match status" value="4"/>
</dbReference>
<dbReference type="InterPro" id="IPR036322">
    <property type="entry name" value="WD40_repeat_dom_sf"/>
</dbReference>
<dbReference type="Proteomes" id="UP000515145">
    <property type="component" value="Chromosome 24"/>
</dbReference>
<dbReference type="RefSeq" id="XP_028252963.1">
    <property type="nucleotide sequence ID" value="XM_028397162.1"/>
</dbReference>
<feature type="compositionally biased region" description="Basic residues" evidence="1">
    <location>
        <begin position="134"/>
        <end position="143"/>
    </location>
</feature>
<feature type="region of interest" description="Disordered" evidence="1">
    <location>
        <begin position="735"/>
        <end position="759"/>
    </location>
</feature>
<dbReference type="InterPro" id="IPR018391">
    <property type="entry name" value="PQQ_b-propeller_rpt"/>
</dbReference>
<feature type="compositionally biased region" description="Basic and acidic residues" evidence="1">
    <location>
        <begin position="614"/>
        <end position="627"/>
    </location>
</feature>
<dbReference type="GO" id="GO:0005829">
    <property type="term" value="C:cytosol"/>
    <property type="evidence" value="ECO:0007669"/>
    <property type="project" value="TreeGrafter"/>
</dbReference>
<dbReference type="SMART" id="SM00355">
    <property type="entry name" value="ZnF_C2H2"/>
    <property type="match status" value="3"/>
</dbReference>
<reference evidence="4 5" key="1">
    <citation type="submission" date="2025-04" db="UniProtKB">
        <authorList>
            <consortium name="RefSeq"/>
        </authorList>
    </citation>
    <scope>IDENTIFICATION</scope>
</reference>
<dbReference type="GO" id="GO:0008286">
    <property type="term" value="P:insulin receptor signaling pathway"/>
    <property type="evidence" value="ECO:0007669"/>
    <property type="project" value="TreeGrafter"/>
</dbReference>
<dbReference type="InterPro" id="IPR015943">
    <property type="entry name" value="WD40/YVTN_repeat-like_dom_sf"/>
</dbReference>
<feature type="compositionally biased region" description="Low complexity" evidence="1">
    <location>
        <begin position="429"/>
        <end position="441"/>
    </location>
</feature>
<name>A0A6P7HWH5_9TELE</name>
<dbReference type="InterPro" id="IPR013087">
    <property type="entry name" value="Znf_C2H2_type"/>
</dbReference>
<dbReference type="SMART" id="SM00564">
    <property type="entry name" value="PQQ"/>
    <property type="match status" value="5"/>
</dbReference>